<proteinExistence type="predicted"/>
<gene>
    <name evidence="1" type="ORF">K488DRAFT_91763</name>
</gene>
<comment type="caution">
    <text evidence="1">The sequence shown here is derived from an EMBL/GenBank/DDBJ whole genome shotgun (WGS) entry which is preliminary data.</text>
</comment>
<accession>A0ACB8Q563</accession>
<reference evidence="1" key="2">
    <citation type="journal article" date="2022" name="New Phytol.">
        <title>Evolutionary transition to the ectomycorrhizal habit in the genomes of a hyperdiverse lineage of mushroom-forming fungi.</title>
        <authorList>
            <person name="Looney B."/>
            <person name="Miyauchi S."/>
            <person name="Morin E."/>
            <person name="Drula E."/>
            <person name="Courty P.E."/>
            <person name="Kohler A."/>
            <person name="Kuo A."/>
            <person name="LaButti K."/>
            <person name="Pangilinan J."/>
            <person name="Lipzen A."/>
            <person name="Riley R."/>
            <person name="Andreopoulos W."/>
            <person name="He G."/>
            <person name="Johnson J."/>
            <person name="Nolan M."/>
            <person name="Tritt A."/>
            <person name="Barry K.W."/>
            <person name="Grigoriev I.V."/>
            <person name="Nagy L.G."/>
            <person name="Hibbett D."/>
            <person name="Henrissat B."/>
            <person name="Matheny P.B."/>
            <person name="Labbe J."/>
            <person name="Martin F.M."/>
        </authorList>
    </citation>
    <scope>NUCLEOTIDE SEQUENCE</scope>
    <source>
        <strain evidence="1">EC-137</strain>
    </source>
</reference>
<evidence type="ECO:0000313" key="2">
    <source>
        <dbReference type="Proteomes" id="UP000814128"/>
    </source>
</evidence>
<dbReference type="Proteomes" id="UP000814128">
    <property type="component" value="Unassembled WGS sequence"/>
</dbReference>
<keyword evidence="2" id="KW-1185">Reference proteome</keyword>
<organism evidence="1 2">
    <name type="scientific">Vararia minispora EC-137</name>
    <dbReference type="NCBI Taxonomy" id="1314806"/>
    <lineage>
        <taxon>Eukaryota</taxon>
        <taxon>Fungi</taxon>
        <taxon>Dikarya</taxon>
        <taxon>Basidiomycota</taxon>
        <taxon>Agaricomycotina</taxon>
        <taxon>Agaricomycetes</taxon>
        <taxon>Russulales</taxon>
        <taxon>Lachnocladiaceae</taxon>
        <taxon>Vararia</taxon>
    </lineage>
</organism>
<sequence>MAIDESILRDCLKHLLTLCYAEDPLEWPDRFRRQIDAWHRISAEERYARFYASRRAMAGLTQERDLILRQGAHAWRVATERGHAVLDGRE</sequence>
<dbReference type="EMBL" id="MU274145">
    <property type="protein sequence ID" value="KAI0026855.1"/>
    <property type="molecule type" value="Genomic_DNA"/>
</dbReference>
<name>A0ACB8Q563_9AGAM</name>
<evidence type="ECO:0000313" key="1">
    <source>
        <dbReference type="EMBL" id="KAI0026855.1"/>
    </source>
</evidence>
<protein>
    <submittedName>
        <fullName evidence="1">Uncharacterized protein</fullName>
    </submittedName>
</protein>
<reference evidence="1" key="1">
    <citation type="submission" date="2021-02" db="EMBL/GenBank/DDBJ databases">
        <authorList>
            <consortium name="DOE Joint Genome Institute"/>
            <person name="Ahrendt S."/>
            <person name="Looney B.P."/>
            <person name="Miyauchi S."/>
            <person name="Morin E."/>
            <person name="Drula E."/>
            <person name="Courty P.E."/>
            <person name="Chicoki N."/>
            <person name="Fauchery L."/>
            <person name="Kohler A."/>
            <person name="Kuo A."/>
            <person name="Labutti K."/>
            <person name="Pangilinan J."/>
            <person name="Lipzen A."/>
            <person name="Riley R."/>
            <person name="Andreopoulos W."/>
            <person name="He G."/>
            <person name="Johnson J."/>
            <person name="Barry K.W."/>
            <person name="Grigoriev I.V."/>
            <person name="Nagy L."/>
            <person name="Hibbett D."/>
            <person name="Henrissat B."/>
            <person name="Matheny P.B."/>
            <person name="Labbe J."/>
            <person name="Martin F."/>
        </authorList>
    </citation>
    <scope>NUCLEOTIDE SEQUENCE</scope>
    <source>
        <strain evidence="1">EC-137</strain>
    </source>
</reference>